<dbReference type="InterPro" id="IPR014710">
    <property type="entry name" value="RmlC-like_jellyroll"/>
</dbReference>
<evidence type="ECO:0000259" key="1">
    <source>
        <dbReference type="SMART" id="SM00835"/>
    </source>
</evidence>
<evidence type="ECO:0000313" key="2">
    <source>
        <dbReference type="EMBL" id="EEF33109.1"/>
    </source>
</evidence>
<dbReference type="CDD" id="cd02242">
    <property type="entry name" value="cupin_11S_legumin_N"/>
    <property type="match status" value="1"/>
</dbReference>
<dbReference type="EMBL" id="EQ974129">
    <property type="protein sequence ID" value="EEF33109.1"/>
    <property type="molecule type" value="Genomic_DNA"/>
</dbReference>
<feature type="domain" description="Cupin type-1" evidence="1">
    <location>
        <begin position="3"/>
        <end position="152"/>
    </location>
</feature>
<keyword evidence="3" id="KW-1185">Reference proteome</keyword>
<protein>
    <submittedName>
        <fullName evidence="2">Nutrient reservoir, putative</fullName>
    </submittedName>
</protein>
<dbReference type="InterPro" id="IPR006045">
    <property type="entry name" value="Cupin_1"/>
</dbReference>
<name>B9STF8_RICCO</name>
<dbReference type="InterPro" id="IPR011051">
    <property type="entry name" value="RmlC_Cupin_sf"/>
</dbReference>
<dbReference type="InParanoid" id="B9STF8"/>
<dbReference type="Gene3D" id="2.60.120.10">
    <property type="entry name" value="Jelly Rolls"/>
    <property type="match status" value="3"/>
</dbReference>
<organism evidence="2 3">
    <name type="scientific">Ricinus communis</name>
    <name type="common">Castor bean</name>
    <dbReference type="NCBI Taxonomy" id="3988"/>
    <lineage>
        <taxon>Eukaryota</taxon>
        <taxon>Viridiplantae</taxon>
        <taxon>Streptophyta</taxon>
        <taxon>Embryophyta</taxon>
        <taxon>Tracheophyta</taxon>
        <taxon>Spermatophyta</taxon>
        <taxon>Magnoliopsida</taxon>
        <taxon>eudicotyledons</taxon>
        <taxon>Gunneridae</taxon>
        <taxon>Pentapetalae</taxon>
        <taxon>rosids</taxon>
        <taxon>fabids</taxon>
        <taxon>Malpighiales</taxon>
        <taxon>Euphorbiaceae</taxon>
        <taxon>Acalyphoideae</taxon>
        <taxon>Acalypheae</taxon>
        <taxon>Ricinus</taxon>
    </lineage>
</organism>
<dbReference type="PANTHER" id="PTHR31189">
    <property type="entry name" value="OS03G0336100 PROTEIN-RELATED"/>
    <property type="match status" value="1"/>
</dbReference>
<dbReference type="SUPFAM" id="SSF51182">
    <property type="entry name" value="RmlC-like cupins"/>
    <property type="match status" value="2"/>
</dbReference>
<dbReference type="Proteomes" id="UP000008311">
    <property type="component" value="Unassembled WGS sequence"/>
</dbReference>
<sequence>MDFDLSPNCPQKTLFDGEGGSYKAWSSSDLATAKVGGGELVLKPRGFALPHYADSSKFGTEGIVGMVLPNTSKEVVLRLKKGDVIPVPLGGSSWWYNNGDSDFVIVFLGETSKAFVPGEFTYFLLSGTVGLVGGFSSEFTRQAYNLNEKEANKLAKSQTGMLIIKLEEGIRMPNPHDKDFLDKLLYNIDAAPADLEVPRAGVFKTLTAAKLQCLEQVGLSVSLVKLSANAMYSPTCTANGSIDLFMLLKEVAKYRWLASMAGQLFLVPRFFTVAEIAGSEGMKLLSMTNSTWPVIEEFATEKSVWNAMSPIVAQVALNVTPEFEELFKSNINKSSIIIPPSN</sequence>
<proteinExistence type="predicted"/>
<dbReference type="InterPro" id="IPR050253">
    <property type="entry name" value="Seed_Storage-Functional"/>
</dbReference>
<dbReference type="AlphaFoldDB" id="B9STF8"/>
<dbReference type="STRING" id="3988.B9STF8"/>
<evidence type="ECO:0000313" key="3">
    <source>
        <dbReference type="Proteomes" id="UP000008311"/>
    </source>
</evidence>
<dbReference type="SMART" id="SM00835">
    <property type="entry name" value="Cupin_1"/>
    <property type="match status" value="1"/>
</dbReference>
<dbReference type="eggNOG" id="ENOG502QUW2">
    <property type="taxonomic scope" value="Eukaryota"/>
</dbReference>
<dbReference type="Pfam" id="PF00190">
    <property type="entry name" value="Cupin_1"/>
    <property type="match status" value="1"/>
</dbReference>
<reference evidence="3" key="1">
    <citation type="journal article" date="2010" name="Nat. Biotechnol.">
        <title>Draft genome sequence of the oilseed species Ricinus communis.</title>
        <authorList>
            <person name="Chan A.P."/>
            <person name="Crabtree J."/>
            <person name="Zhao Q."/>
            <person name="Lorenzi H."/>
            <person name="Orvis J."/>
            <person name="Puiu D."/>
            <person name="Melake-Berhan A."/>
            <person name="Jones K.M."/>
            <person name="Redman J."/>
            <person name="Chen G."/>
            <person name="Cahoon E.B."/>
            <person name="Gedil M."/>
            <person name="Stanke M."/>
            <person name="Haas B.J."/>
            <person name="Wortman J.R."/>
            <person name="Fraser-Liggett C.M."/>
            <person name="Ravel J."/>
            <person name="Rabinowicz P.D."/>
        </authorList>
    </citation>
    <scope>NUCLEOTIDE SEQUENCE [LARGE SCALE GENOMIC DNA]</scope>
    <source>
        <strain evidence="3">cv. Hale</strain>
    </source>
</reference>
<accession>B9STF8</accession>
<dbReference type="PANTHER" id="PTHR31189:SF45">
    <property type="entry name" value="OS09G0552500 PROTEIN"/>
    <property type="match status" value="1"/>
</dbReference>
<gene>
    <name evidence="2" type="ORF">RCOM_1319620</name>
</gene>